<organism evidence="1 2">
    <name type="scientific">Streptomyces brasiliscabiei</name>
    <dbReference type="NCBI Taxonomy" id="2736302"/>
    <lineage>
        <taxon>Bacteria</taxon>
        <taxon>Bacillati</taxon>
        <taxon>Actinomycetota</taxon>
        <taxon>Actinomycetes</taxon>
        <taxon>Kitasatosporales</taxon>
        <taxon>Streptomycetaceae</taxon>
        <taxon>Streptomyces</taxon>
    </lineage>
</organism>
<dbReference type="EMBL" id="JBBAYM010000030">
    <property type="protein sequence ID" value="MEI5614650.1"/>
    <property type="molecule type" value="Genomic_DNA"/>
</dbReference>
<protein>
    <submittedName>
        <fullName evidence="1">Uncharacterized protein</fullName>
    </submittedName>
</protein>
<evidence type="ECO:0000313" key="2">
    <source>
        <dbReference type="Proteomes" id="UP001365781"/>
    </source>
</evidence>
<name>A0ABU8GR80_9ACTN</name>
<dbReference type="RefSeq" id="WP_336542604.1">
    <property type="nucleotide sequence ID" value="NZ_JBBAYL010000029.1"/>
</dbReference>
<dbReference type="Proteomes" id="UP001365781">
    <property type="component" value="Unassembled WGS sequence"/>
</dbReference>
<comment type="caution">
    <text evidence="1">The sequence shown here is derived from an EMBL/GenBank/DDBJ whole genome shotgun (WGS) entry which is preliminary data.</text>
</comment>
<accession>A0ABU8GR80</accession>
<proteinExistence type="predicted"/>
<reference evidence="1 2" key="1">
    <citation type="submission" date="2024-03" db="EMBL/GenBank/DDBJ databases">
        <title>First Report of Pectobacterium brasiliscabiei causing potato scab in china.</title>
        <authorList>
            <person name="Handique U."/>
        </authorList>
    </citation>
    <scope>NUCLEOTIDE SEQUENCE [LARGE SCALE GENOMIC DNA]</scope>
    <source>
        <strain evidence="1 2">ZRIMU1503</strain>
    </source>
</reference>
<evidence type="ECO:0000313" key="1">
    <source>
        <dbReference type="EMBL" id="MEI5614650.1"/>
    </source>
</evidence>
<keyword evidence="2" id="KW-1185">Reference proteome</keyword>
<sequence>MNTPTATRLQAADASVTVLSNTPFVTDWARRYFGSWWNAFDAPP</sequence>
<gene>
    <name evidence="1" type="ORF">WB403_36530</name>
</gene>